<evidence type="ECO:0000313" key="9">
    <source>
        <dbReference type="EMBL" id="KZM75430.1"/>
    </source>
</evidence>
<dbReference type="PROSITE" id="PS00622">
    <property type="entry name" value="HTH_LUXR_1"/>
    <property type="match status" value="1"/>
</dbReference>
<dbReference type="Pfam" id="PF00196">
    <property type="entry name" value="GerE"/>
    <property type="match status" value="1"/>
</dbReference>
<dbReference type="OrthoDB" id="9808843at2"/>
<accession>A0A164PDM5</accession>
<evidence type="ECO:0000256" key="1">
    <source>
        <dbReference type="ARBA" id="ARBA00022553"/>
    </source>
</evidence>
<gene>
    <name evidence="9" type="ORF">AWN90_18790</name>
</gene>
<dbReference type="InterPro" id="IPR001789">
    <property type="entry name" value="Sig_transdc_resp-reg_receiver"/>
</dbReference>
<feature type="domain" description="HTH luxR-type" evidence="7">
    <location>
        <begin position="158"/>
        <end position="223"/>
    </location>
</feature>
<name>A0A164PDM5_9NOCA</name>
<comment type="caution">
    <text evidence="9">The sequence shown here is derived from an EMBL/GenBank/DDBJ whole genome shotgun (WGS) entry which is preliminary data.</text>
</comment>
<dbReference type="PANTHER" id="PTHR43214:SF24">
    <property type="entry name" value="TRANSCRIPTIONAL REGULATORY PROTEIN NARL-RELATED"/>
    <property type="match status" value="1"/>
</dbReference>
<feature type="domain" description="Response regulatory" evidence="8">
    <location>
        <begin position="6"/>
        <end position="122"/>
    </location>
</feature>
<evidence type="ECO:0000256" key="5">
    <source>
        <dbReference type="PROSITE-ProRule" id="PRU00169"/>
    </source>
</evidence>
<dbReference type="Proteomes" id="UP000076512">
    <property type="component" value="Unassembled WGS sequence"/>
</dbReference>
<dbReference type="InterPro" id="IPR016032">
    <property type="entry name" value="Sig_transdc_resp-reg_C-effctor"/>
</dbReference>
<dbReference type="InterPro" id="IPR011006">
    <property type="entry name" value="CheY-like_superfamily"/>
</dbReference>
<dbReference type="CDD" id="cd17535">
    <property type="entry name" value="REC_NarL-like"/>
    <property type="match status" value="1"/>
</dbReference>
<dbReference type="InterPro" id="IPR039420">
    <property type="entry name" value="WalR-like"/>
</dbReference>
<dbReference type="STRING" id="455432.AWN90_18790"/>
<keyword evidence="10" id="KW-1185">Reference proteome</keyword>
<organism evidence="9 10">
    <name type="scientific">Nocardia terpenica</name>
    <dbReference type="NCBI Taxonomy" id="455432"/>
    <lineage>
        <taxon>Bacteria</taxon>
        <taxon>Bacillati</taxon>
        <taxon>Actinomycetota</taxon>
        <taxon>Actinomycetes</taxon>
        <taxon>Mycobacteriales</taxon>
        <taxon>Nocardiaceae</taxon>
        <taxon>Nocardia</taxon>
    </lineage>
</organism>
<proteinExistence type="predicted"/>
<evidence type="ECO:0000256" key="3">
    <source>
        <dbReference type="ARBA" id="ARBA00023125"/>
    </source>
</evidence>
<dbReference type="SUPFAM" id="SSF52172">
    <property type="entry name" value="CheY-like"/>
    <property type="match status" value="1"/>
</dbReference>
<dbReference type="SMART" id="SM00421">
    <property type="entry name" value="HTH_LUXR"/>
    <property type="match status" value="1"/>
</dbReference>
<dbReference type="Pfam" id="PF00072">
    <property type="entry name" value="Response_reg"/>
    <property type="match status" value="1"/>
</dbReference>
<dbReference type="SMART" id="SM00448">
    <property type="entry name" value="REC"/>
    <property type="match status" value="1"/>
</dbReference>
<feature type="compositionally biased region" description="Basic and acidic residues" evidence="6">
    <location>
        <begin position="148"/>
        <end position="164"/>
    </location>
</feature>
<dbReference type="PANTHER" id="PTHR43214">
    <property type="entry name" value="TWO-COMPONENT RESPONSE REGULATOR"/>
    <property type="match status" value="1"/>
</dbReference>
<evidence type="ECO:0000256" key="4">
    <source>
        <dbReference type="ARBA" id="ARBA00023163"/>
    </source>
</evidence>
<dbReference type="PRINTS" id="PR00038">
    <property type="entry name" value="HTHLUXR"/>
</dbReference>
<protein>
    <submittedName>
        <fullName evidence="9">DNA-binding response regulator</fullName>
    </submittedName>
</protein>
<keyword evidence="4" id="KW-0804">Transcription</keyword>
<evidence type="ECO:0000259" key="7">
    <source>
        <dbReference type="PROSITE" id="PS50043"/>
    </source>
</evidence>
<feature type="modified residue" description="4-aspartylphosphate" evidence="5">
    <location>
        <position position="57"/>
    </location>
</feature>
<dbReference type="PROSITE" id="PS50043">
    <property type="entry name" value="HTH_LUXR_2"/>
    <property type="match status" value="1"/>
</dbReference>
<feature type="region of interest" description="Disordered" evidence="6">
    <location>
        <begin position="143"/>
        <end position="164"/>
    </location>
</feature>
<dbReference type="AlphaFoldDB" id="A0A164PDM5"/>
<sequence length="227" mass="23924">MNEAIRVLVVDDQQVVREGLVALLGLSDEVTVVGAVGDGDQALRAVAELSPQVVLMDLRMPGTDGVAATERIARDYPRTAVLVLTTYSDDDSIAAALRAGARGYLTKDAGRVEITAAIRAAAAGQSTFDPAVSRRLVAALTRPAADPPKAERARTERAAPKPDGLTAREAEVIGLIGRGLNNAEIAAALFVEETTVKTHINNAFAKIGARNRADAVRYAYRQGLAEP</sequence>
<evidence type="ECO:0000256" key="6">
    <source>
        <dbReference type="SAM" id="MobiDB-lite"/>
    </source>
</evidence>
<dbReference type="InterPro" id="IPR058245">
    <property type="entry name" value="NreC/VraR/RcsB-like_REC"/>
</dbReference>
<dbReference type="GO" id="GO:0000160">
    <property type="term" value="P:phosphorelay signal transduction system"/>
    <property type="evidence" value="ECO:0007669"/>
    <property type="project" value="InterPro"/>
</dbReference>
<dbReference type="SUPFAM" id="SSF46894">
    <property type="entry name" value="C-terminal effector domain of the bipartite response regulators"/>
    <property type="match status" value="1"/>
</dbReference>
<dbReference type="Gene3D" id="3.40.50.2300">
    <property type="match status" value="1"/>
</dbReference>
<reference evidence="9 10" key="1">
    <citation type="submission" date="2016-04" db="EMBL/GenBank/DDBJ databases">
        <authorList>
            <person name="Evans L.H."/>
            <person name="Alamgir A."/>
            <person name="Owens N."/>
            <person name="Weber N.D."/>
            <person name="Virtaneva K."/>
            <person name="Barbian K."/>
            <person name="Babar A."/>
            <person name="Rosenke K."/>
        </authorList>
    </citation>
    <scope>NUCLEOTIDE SEQUENCE [LARGE SCALE GENOMIC DNA]</scope>
    <source>
        <strain evidence="9 10">IFM 0406</strain>
    </source>
</reference>
<keyword evidence="3 9" id="KW-0238">DNA-binding</keyword>
<dbReference type="InterPro" id="IPR000792">
    <property type="entry name" value="Tscrpt_reg_LuxR_C"/>
</dbReference>
<evidence type="ECO:0000256" key="2">
    <source>
        <dbReference type="ARBA" id="ARBA00023015"/>
    </source>
</evidence>
<keyword evidence="1 5" id="KW-0597">Phosphoprotein</keyword>
<dbReference type="EMBL" id="LWGR01000003">
    <property type="protein sequence ID" value="KZM75430.1"/>
    <property type="molecule type" value="Genomic_DNA"/>
</dbReference>
<dbReference type="RefSeq" id="WP_067582791.1">
    <property type="nucleotide sequence ID" value="NZ_JABMCZ010000001.1"/>
</dbReference>
<dbReference type="PROSITE" id="PS50110">
    <property type="entry name" value="RESPONSE_REGULATORY"/>
    <property type="match status" value="1"/>
</dbReference>
<evidence type="ECO:0000259" key="8">
    <source>
        <dbReference type="PROSITE" id="PS50110"/>
    </source>
</evidence>
<dbReference type="GO" id="GO:0006355">
    <property type="term" value="P:regulation of DNA-templated transcription"/>
    <property type="evidence" value="ECO:0007669"/>
    <property type="project" value="InterPro"/>
</dbReference>
<dbReference type="GO" id="GO:0003677">
    <property type="term" value="F:DNA binding"/>
    <property type="evidence" value="ECO:0007669"/>
    <property type="project" value="UniProtKB-KW"/>
</dbReference>
<keyword evidence="2" id="KW-0805">Transcription regulation</keyword>
<evidence type="ECO:0000313" key="10">
    <source>
        <dbReference type="Proteomes" id="UP000076512"/>
    </source>
</evidence>
<dbReference type="CDD" id="cd06170">
    <property type="entry name" value="LuxR_C_like"/>
    <property type="match status" value="1"/>
</dbReference>